<name>A0A0G2DTB1_9PEZI</name>
<feature type="domain" description="DUF7708" evidence="1">
    <location>
        <begin position="2"/>
        <end position="80"/>
    </location>
</feature>
<organism evidence="2 3">
    <name type="scientific">Diplodia seriata</name>
    <dbReference type="NCBI Taxonomy" id="420778"/>
    <lineage>
        <taxon>Eukaryota</taxon>
        <taxon>Fungi</taxon>
        <taxon>Dikarya</taxon>
        <taxon>Ascomycota</taxon>
        <taxon>Pezizomycotina</taxon>
        <taxon>Dothideomycetes</taxon>
        <taxon>Dothideomycetes incertae sedis</taxon>
        <taxon>Botryosphaeriales</taxon>
        <taxon>Botryosphaeriaceae</taxon>
        <taxon>Diplodia</taxon>
    </lineage>
</organism>
<evidence type="ECO:0000259" key="1">
    <source>
        <dbReference type="Pfam" id="PF24809"/>
    </source>
</evidence>
<dbReference type="EMBL" id="LAQI01000304">
    <property type="protein sequence ID" value="KKY13481.1"/>
    <property type="molecule type" value="Genomic_DNA"/>
</dbReference>
<accession>A0A0G2DTB1</accession>
<comment type="caution">
    <text evidence="2">The sequence shown here is derived from an EMBL/GenBank/DDBJ whole genome shotgun (WGS) entry which is preliminary data.</text>
</comment>
<sequence>MIPSTNEYVSVLYGALATVIQASESYSKVMDVLPKAMIDINDAVSAIEKRLWLFDNDNMKSYAWRMYSQIFSFLGDIIRWTPIYDHKQTRR</sequence>
<dbReference type="AlphaFoldDB" id="A0A0G2DTB1"/>
<reference evidence="2 3" key="2">
    <citation type="submission" date="2015-05" db="EMBL/GenBank/DDBJ databases">
        <title>Distinctive expansion of gene families associated with plant cell wall degradation and secondary metabolism in the genomes of grapevine trunk pathogens.</title>
        <authorList>
            <person name="Lawrence D.P."/>
            <person name="Travadon R."/>
            <person name="Rolshausen P.E."/>
            <person name="Baumgartner K."/>
        </authorList>
    </citation>
    <scope>NUCLEOTIDE SEQUENCE [LARGE SCALE GENOMIC DNA]</scope>
    <source>
        <strain evidence="2">DS831</strain>
    </source>
</reference>
<dbReference type="InterPro" id="IPR056125">
    <property type="entry name" value="DUF7708"/>
</dbReference>
<dbReference type="Pfam" id="PF24809">
    <property type="entry name" value="DUF7708"/>
    <property type="match status" value="1"/>
</dbReference>
<keyword evidence="2" id="KW-0223">Dioxygenase</keyword>
<evidence type="ECO:0000313" key="2">
    <source>
        <dbReference type="EMBL" id="KKY13481.1"/>
    </source>
</evidence>
<keyword evidence="2" id="KW-0560">Oxidoreductase</keyword>
<dbReference type="GO" id="GO:0051213">
    <property type="term" value="F:dioxygenase activity"/>
    <property type="evidence" value="ECO:0007669"/>
    <property type="project" value="UniProtKB-KW"/>
</dbReference>
<evidence type="ECO:0000313" key="3">
    <source>
        <dbReference type="Proteomes" id="UP000034182"/>
    </source>
</evidence>
<reference evidence="2 3" key="1">
    <citation type="submission" date="2015-03" db="EMBL/GenBank/DDBJ databases">
        <authorList>
            <person name="Morales-Cruz A."/>
            <person name="Amrine K.C."/>
            <person name="Cantu D."/>
        </authorList>
    </citation>
    <scope>NUCLEOTIDE SEQUENCE [LARGE SCALE GENOMIC DNA]</scope>
    <source>
        <strain evidence="2">DS831</strain>
    </source>
</reference>
<protein>
    <submittedName>
        <fullName evidence="2">Putative phytanoyl-dioxygenase family protein</fullName>
    </submittedName>
</protein>
<dbReference type="Proteomes" id="UP000034182">
    <property type="component" value="Unassembled WGS sequence"/>
</dbReference>
<gene>
    <name evidence="2" type="ORF">UCDDS831_g08964</name>
</gene>
<proteinExistence type="predicted"/>